<protein>
    <submittedName>
        <fullName evidence="1">Uncharacterized protein</fullName>
    </submittedName>
</protein>
<reference evidence="2" key="1">
    <citation type="journal article" date="2019" name="Int. J. Syst. Evol. Microbiol.">
        <title>The Global Catalogue of Microorganisms (GCM) 10K type strain sequencing project: providing services to taxonomists for standard genome sequencing and annotation.</title>
        <authorList>
            <consortium name="The Broad Institute Genomics Platform"/>
            <consortium name="The Broad Institute Genome Sequencing Center for Infectious Disease"/>
            <person name="Wu L."/>
            <person name="Ma J."/>
        </authorList>
    </citation>
    <scope>NUCLEOTIDE SEQUENCE [LARGE SCALE GENOMIC DNA]</scope>
    <source>
        <strain evidence="2">CECT 8010</strain>
    </source>
</reference>
<evidence type="ECO:0000313" key="1">
    <source>
        <dbReference type="EMBL" id="MFC4233252.1"/>
    </source>
</evidence>
<proteinExistence type="predicted"/>
<keyword evidence="2" id="KW-1185">Reference proteome</keyword>
<evidence type="ECO:0000313" key="2">
    <source>
        <dbReference type="Proteomes" id="UP001595906"/>
    </source>
</evidence>
<comment type="caution">
    <text evidence="1">The sequence shown here is derived from an EMBL/GenBank/DDBJ whole genome shotgun (WGS) entry which is preliminary data.</text>
</comment>
<dbReference type="EMBL" id="JBHSDC010000029">
    <property type="protein sequence ID" value="MFC4233252.1"/>
    <property type="molecule type" value="Genomic_DNA"/>
</dbReference>
<dbReference type="RefSeq" id="WP_379015454.1">
    <property type="nucleotide sequence ID" value="NZ_JBHSDC010000029.1"/>
</dbReference>
<organism evidence="1 2">
    <name type="scientific">Parasediminibacterium paludis</name>
    <dbReference type="NCBI Taxonomy" id="908966"/>
    <lineage>
        <taxon>Bacteria</taxon>
        <taxon>Pseudomonadati</taxon>
        <taxon>Bacteroidota</taxon>
        <taxon>Chitinophagia</taxon>
        <taxon>Chitinophagales</taxon>
        <taxon>Chitinophagaceae</taxon>
        <taxon>Parasediminibacterium</taxon>
    </lineage>
</organism>
<sequence length="63" mass="6674">MLGSINNSAFTAMGVTVTASMTTLPIGSWYFIENGTTSGTISVKLSSPDKSSTETYTINYTVQ</sequence>
<name>A0ABV8PZ61_9BACT</name>
<accession>A0ABV8PZ61</accession>
<dbReference type="Proteomes" id="UP001595906">
    <property type="component" value="Unassembled WGS sequence"/>
</dbReference>
<gene>
    <name evidence="1" type="ORF">ACFOW1_15225</name>
</gene>